<gene>
    <name evidence="5" type="ORF">ACFP1Z_08325</name>
</gene>
<evidence type="ECO:0000256" key="3">
    <source>
        <dbReference type="ARBA" id="ARBA00023163"/>
    </source>
</evidence>
<keyword evidence="3" id="KW-0804">Transcription</keyword>
<keyword evidence="1" id="KW-0805">Transcription regulation</keyword>
<dbReference type="Proteomes" id="UP001596083">
    <property type="component" value="Unassembled WGS sequence"/>
</dbReference>
<dbReference type="RefSeq" id="WP_390315277.1">
    <property type="nucleotide sequence ID" value="NZ_JBHSPB010000004.1"/>
</dbReference>
<dbReference type="InterPro" id="IPR016032">
    <property type="entry name" value="Sig_transdc_resp-reg_C-effctor"/>
</dbReference>
<dbReference type="Gene3D" id="1.10.10.10">
    <property type="entry name" value="Winged helix-like DNA-binding domain superfamily/Winged helix DNA-binding domain"/>
    <property type="match status" value="1"/>
</dbReference>
<dbReference type="InterPro" id="IPR000792">
    <property type="entry name" value="Tscrpt_reg_LuxR_C"/>
</dbReference>
<evidence type="ECO:0000313" key="5">
    <source>
        <dbReference type="EMBL" id="MFC5720171.1"/>
    </source>
</evidence>
<dbReference type="PANTHER" id="PTHR44688">
    <property type="entry name" value="DNA-BINDING TRANSCRIPTIONAL ACTIVATOR DEVR_DOSR"/>
    <property type="match status" value="1"/>
</dbReference>
<proteinExistence type="predicted"/>
<comment type="caution">
    <text evidence="5">The sequence shown here is derived from an EMBL/GenBank/DDBJ whole genome shotgun (WGS) entry which is preliminary data.</text>
</comment>
<feature type="domain" description="HTH luxR-type" evidence="4">
    <location>
        <begin position="183"/>
        <end position="248"/>
    </location>
</feature>
<evidence type="ECO:0000313" key="6">
    <source>
        <dbReference type="Proteomes" id="UP001596083"/>
    </source>
</evidence>
<dbReference type="EMBL" id="JBHSPB010000004">
    <property type="protein sequence ID" value="MFC5720171.1"/>
    <property type="molecule type" value="Genomic_DNA"/>
</dbReference>
<keyword evidence="2" id="KW-0238">DNA-binding</keyword>
<dbReference type="CDD" id="cd06170">
    <property type="entry name" value="LuxR_C_like"/>
    <property type="match status" value="1"/>
</dbReference>
<evidence type="ECO:0000256" key="1">
    <source>
        <dbReference type="ARBA" id="ARBA00023015"/>
    </source>
</evidence>
<organism evidence="5 6">
    <name type="scientific">Streptomyces gamaensis</name>
    <dbReference type="NCBI Taxonomy" id="1763542"/>
    <lineage>
        <taxon>Bacteria</taxon>
        <taxon>Bacillati</taxon>
        <taxon>Actinomycetota</taxon>
        <taxon>Actinomycetes</taxon>
        <taxon>Kitasatosporales</taxon>
        <taxon>Streptomycetaceae</taxon>
        <taxon>Streptomyces</taxon>
    </lineage>
</organism>
<evidence type="ECO:0000256" key="2">
    <source>
        <dbReference type="ARBA" id="ARBA00023125"/>
    </source>
</evidence>
<accession>A0ABW0YUC7</accession>
<dbReference type="InterPro" id="IPR036388">
    <property type="entry name" value="WH-like_DNA-bd_sf"/>
</dbReference>
<reference evidence="6" key="1">
    <citation type="journal article" date="2019" name="Int. J. Syst. Evol. Microbiol.">
        <title>The Global Catalogue of Microorganisms (GCM) 10K type strain sequencing project: providing services to taxonomists for standard genome sequencing and annotation.</title>
        <authorList>
            <consortium name="The Broad Institute Genomics Platform"/>
            <consortium name="The Broad Institute Genome Sequencing Center for Infectious Disease"/>
            <person name="Wu L."/>
            <person name="Ma J."/>
        </authorList>
    </citation>
    <scope>NUCLEOTIDE SEQUENCE [LARGE SCALE GENOMIC DNA]</scope>
    <source>
        <strain evidence="6">CGMCC 4.7304</strain>
    </source>
</reference>
<dbReference type="PRINTS" id="PR00038">
    <property type="entry name" value="HTHLUXR"/>
</dbReference>
<dbReference type="PANTHER" id="PTHR44688:SF16">
    <property type="entry name" value="DNA-BINDING TRANSCRIPTIONAL ACTIVATOR DEVR_DOSR"/>
    <property type="match status" value="1"/>
</dbReference>
<dbReference type="SMART" id="SM00421">
    <property type="entry name" value="HTH_LUXR"/>
    <property type="match status" value="1"/>
</dbReference>
<name>A0ABW0YUC7_9ACTN</name>
<dbReference type="PROSITE" id="PS50043">
    <property type="entry name" value="HTH_LUXR_2"/>
    <property type="match status" value="1"/>
</dbReference>
<dbReference type="SUPFAM" id="SSF46894">
    <property type="entry name" value="C-terminal effector domain of the bipartite response regulators"/>
    <property type="match status" value="1"/>
</dbReference>
<dbReference type="Pfam" id="PF00196">
    <property type="entry name" value="GerE"/>
    <property type="match status" value="1"/>
</dbReference>
<sequence>MAQLQIRDYERILDLVQAVLHEGDPDSAWHLTAERLHAAVGCVSVILARLPSDGLPGVADGWSPYWLGPDVGELIARRMEQGHPMVPYLLAGNTDPVRVTDLCDDWRQAPWYTEARDLCGTTQQIALPLPGGPPGHRALSFGRVGDFHDRDVEFLRRVQPLLVTMDSHLRELSRLRAAVAAAPTPDDHGLTPRETTVLGLLAEGLTTQAIGRRLGISPHTVNRHLEKVYRKLGANNRVTAVALARRGGLVA</sequence>
<protein>
    <submittedName>
        <fullName evidence="5">Response regulator transcription factor</fullName>
    </submittedName>
</protein>
<evidence type="ECO:0000259" key="4">
    <source>
        <dbReference type="PROSITE" id="PS50043"/>
    </source>
</evidence>
<keyword evidence="6" id="KW-1185">Reference proteome</keyword>